<evidence type="ECO:0000313" key="6">
    <source>
        <dbReference type="EMBL" id="KAJ8766438.1"/>
    </source>
</evidence>
<evidence type="ECO:0000259" key="5">
    <source>
        <dbReference type="PROSITE" id="PS50172"/>
    </source>
</evidence>
<dbReference type="PANTHER" id="PTHR23196:SF1">
    <property type="entry name" value="PAX-INTERACTING PROTEIN 1"/>
    <property type="match status" value="1"/>
</dbReference>
<feature type="compositionally biased region" description="Basic and acidic residues" evidence="4">
    <location>
        <begin position="508"/>
        <end position="521"/>
    </location>
</feature>
<evidence type="ECO:0000256" key="3">
    <source>
        <dbReference type="ARBA" id="ARBA00023242"/>
    </source>
</evidence>
<feature type="region of interest" description="Disordered" evidence="4">
    <location>
        <begin position="677"/>
        <end position="758"/>
    </location>
</feature>
<evidence type="ECO:0000256" key="1">
    <source>
        <dbReference type="ARBA" id="ARBA00004123"/>
    </source>
</evidence>
<feature type="region of interest" description="Disordered" evidence="4">
    <location>
        <begin position="1"/>
        <end position="22"/>
    </location>
</feature>
<keyword evidence="2" id="KW-0227">DNA damage</keyword>
<dbReference type="Pfam" id="PF16770">
    <property type="entry name" value="RTT107_BRCT_5"/>
    <property type="match status" value="1"/>
</dbReference>
<feature type="compositionally biased region" description="Basic and acidic residues" evidence="4">
    <location>
        <begin position="616"/>
        <end position="628"/>
    </location>
</feature>
<dbReference type="GO" id="GO:0006974">
    <property type="term" value="P:DNA damage response"/>
    <property type="evidence" value="ECO:0007669"/>
    <property type="project" value="UniProtKB-KW"/>
</dbReference>
<organism evidence="6 7">
    <name type="scientific">Erythroxylum novogranatense</name>
    <dbReference type="NCBI Taxonomy" id="1862640"/>
    <lineage>
        <taxon>Eukaryota</taxon>
        <taxon>Viridiplantae</taxon>
        <taxon>Streptophyta</taxon>
        <taxon>Embryophyta</taxon>
        <taxon>Tracheophyta</taxon>
        <taxon>Spermatophyta</taxon>
        <taxon>Magnoliopsida</taxon>
        <taxon>eudicotyledons</taxon>
        <taxon>Gunneridae</taxon>
        <taxon>Pentapetalae</taxon>
        <taxon>rosids</taxon>
        <taxon>fabids</taxon>
        <taxon>Malpighiales</taxon>
        <taxon>Erythroxylaceae</taxon>
        <taxon>Erythroxylum</taxon>
    </lineage>
</organism>
<keyword evidence="3" id="KW-0539">Nucleus</keyword>
<dbReference type="Pfam" id="PF16589">
    <property type="entry name" value="BRCT_2"/>
    <property type="match status" value="1"/>
</dbReference>
<reference evidence="6 7" key="1">
    <citation type="submission" date="2021-09" db="EMBL/GenBank/DDBJ databases">
        <title>Genomic insights and catalytic innovation underlie evolution of tropane alkaloids biosynthesis.</title>
        <authorList>
            <person name="Wang Y.-J."/>
            <person name="Tian T."/>
            <person name="Huang J.-P."/>
            <person name="Huang S.-X."/>
        </authorList>
    </citation>
    <scope>NUCLEOTIDE SEQUENCE [LARGE SCALE GENOMIC DNA]</scope>
    <source>
        <strain evidence="6">KIB-2018</strain>
        <tissue evidence="6">Leaf</tissue>
    </source>
</reference>
<dbReference type="InterPro" id="IPR036420">
    <property type="entry name" value="BRCT_dom_sf"/>
</dbReference>
<feature type="domain" description="BRCT" evidence="5">
    <location>
        <begin position="932"/>
        <end position="989"/>
    </location>
</feature>
<protein>
    <recommendedName>
        <fullName evidence="5">BRCT domain-containing protein</fullName>
    </recommendedName>
</protein>
<dbReference type="AlphaFoldDB" id="A0AAV8TI57"/>
<comment type="caution">
    <text evidence="6">The sequence shown here is derived from an EMBL/GenBank/DDBJ whole genome shotgun (WGS) entry which is preliminary data.</text>
</comment>
<dbReference type="Gene3D" id="3.40.50.10190">
    <property type="entry name" value="BRCT domain"/>
    <property type="match status" value="2"/>
</dbReference>
<dbReference type="CDD" id="cd18432">
    <property type="entry name" value="BRCT_PAXIP1_rpt6_like"/>
    <property type="match status" value="1"/>
</dbReference>
<feature type="compositionally biased region" description="Polar residues" evidence="4">
    <location>
        <begin position="677"/>
        <end position="695"/>
    </location>
</feature>
<feature type="compositionally biased region" description="Basic and acidic residues" evidence="4">
    <location>
        <begin position="7"/>
        <end position="20"/>
    </location>
</feature>
<gene>
    <name evidence="6" type="ORF">K2173_022497</name>
</gene>
<feature type="region of interest" description="Disordered" evidence="4">
    <location>
        <begin position="495"/>
        <end position="542"/>
    </location>
</feature>
<feature type="region of interest" description="Disordered" evidence="4">
    <location>
        <begin position="606"/>
        <end position="643"/>
    </location>
</feature>
<feature type="compositionally biased region" description="Basic and acidic residues" evidence="4">
    <location>
        <begin position="792"/>
        <end position="814"/>
    </location>
</feature>
<dbReference type="InterPro" id="IPR051579">
    <property type="entry name" value="DDR_Transcriptional_Reg"/>
</dbReference>
<dbReference type="Proteomes" id="UP001159364">
    <property type="component" value="Linkage Group LG05"/>
</dbReference>
<feature type="compositionally biased region" description="Polar residues" evidence="4">
    <location>
        <begin position="522"/>
        <end position="531"/>
    </location>
</feature>
<dbReference type="SUPFAM" id="SSF52113">
    <property type="entry name" value="BRCT domain"/>
    <property type="match status" value="1"/>
</dbReference>
<dbReference type="EMBL" id="JAIWQS010000005">
    <property type="protein sequence ID" value="KAJ8766438.1"/>
    <property type="molecule type" value="Genomic_DNA"/>
</dbReference>
<sequence length="1133" mass="125427">MDSVGDGDDKFQPIKDKSAGEEGMDANEFHWLQDTVPYDETVPIEDAIETQILDFGCETQVLDDGDFCEVMETQLIDEFLVDSDSYETKGTQVLGCHDELSDDESGRGSLCDSLEKKDIQYTPTKHGQKGLRKQFNSLTDEQHASGSAPRFTSVRTASLRASGLVARHATLKGTDNETCSLESNIQFFGEDPLENDGSKGKVSEEIEQLRDKENYDGYPKGLMNGRTCKVGRSTVRNLFSDYVENEIPPSINENPIGGTEVFQFPTCNDGLAGLSYLDSQEPGESSQANALACVQKLIEENKELFENEVDHGKNSLGKTNCISTTKGPQVLAKKSNDSGTNGKGRIFDWDDKLEDEGGGDIFRRRKEEFFGKRFFSSSQKLNKTQPSGCRDKEGNSSSLNEKLVHSASELLMPNSKVYDKTTQGTEMDVKRTLLNEFNEQFQGNTSAGTMGATLNRKNMPAMSDVGCDTQMAAEAMELLFNGEDMCHEDATDLGLSNQRKSAKGSPGRKTDNGTHPEKQVHDNSNINGVSTRKSKRKSRLGAALNEKSSISYFKDPENARKLCDVDVVMTRSKKARTDAEKHFRTHGSKISKERRSEIIGFRTPEELGNRLSPDSDACKETAQKGDHLAKKRHLTENGGTSTPIACRTRQSLAISHLKSVENVPEDSDKQSGSVLYAVQNSPRPNLITSSNTTSPRGRRSLRNMFSRKEDKLDSGSKPFGHQGNLDKILSGHKGPQGSGSTISDLNKKSKSQPSASDRQNRALINENLENCQEPGHVDKLGDAGLNCGSAYKSDKGSEDRRKAKVTKLADRSDTDSSLCPESAANIKSSNISGDRTTISKSKCTSPANTVTPINEASPICVGNGYCNQSSKKLSRSCLLRELNSLYATELEPISPPKELRKRRDLTGVRVLFSHHLDEDVLKQQKKILDRLKISTALSITDATHFITDTFVRTRNMLEAIALGKPIVTHQWLENVGHANYLIDEKKYILRDTKKEKEFGFSLPLSLAHARQHPLLQGKRVLITRNAKPSKEIVSSLVKAVQGQAVERVGRSSMKDDTVPDDLLVLSCEEDYEECVPFLEKGAIVYSSELLLSGIVTQKLEYERHRIFADHVKRTRSTIWLKKDGQKFVPVNKK</sequence>
<feature type="region of interest" description="Disordered" evidence="4">
    <location>
        <begin position="790"/>
        <end position="821"/>
    </location>
</feature>
<keyword evidence="7" id="KW-1185">Reference proteome</keyword>
<dbReference type="SMART" id="SM00292">
    <property type="entry name" value="BRCT"/>
    <property type="match status" value="2"/>
</dbReference>
<dbReference type="PROSITE" id="PS50172">
    <property type="entry name" value="BRCT"/>
    <property type="match status" value="1"/>
</dbReference>
<proteinExistence type="predicted"/>
<name>A0AAV8TI57_9ROSI</name>
<evidence type="ECO:0000256" key="2">
    <source>
        <dbReference type="ARBA" id="ARBA00022763"/>
    </source>
</evidence>
<comment type="subcellular location">
    <subcellularLocation>
        <location evidence="1">Nucleus</location>
    </subcellularLocation>
</comment>
<evidence type="ECO:0000313" key="7">
    <source>
        <dbReference type="Proteomes" id="UP001159364"/>
    </source>
</evidence>
<dbReference type="GO" id="GO:0005634">
    <property type="term" value="C:nucleus"/>
    <property type="evidence" value="ECO:0007669"/>
    <property type="project" value="UniProtKB-SubCell"/>
</dbReference>
<dbReference type="InterPro" id="IPR001357">
    <property type="entry name" value="BRCT_dom"/>
</dbReference>
<dbReference type="CDD" id="cd17744">
    <property type="entry name" value="BRCT_MDC1_rpt1"/>
    <property type="match status" value="1"/>
</dbReference>
<evidence type="ECO:0000256" key="4">
    <source>
        <dbReference type="SAM" id="MobiDB-lite"/>
    </source>
</evidence>
<accession>A0AAV8TI57</accession>
<dbReference type="PANTHER" id="PTHR23196">
    <property type="entry name" value="PAX TRANSCRIPTION ACTIVATION DOMAIN INTERACTING PROTEIN"/>
    <property type="match status" value="1"/>
</dbReference>